<dbReference type="InterPro" id="IPR029039">
    <property type="entry name" value="Flavoprotein-like_sf"/>
</dbReference>
<accession>A0ABW1QTP2</accession>
<feature type="domain" description="NADPH-dependent FMN reductase-like" evidence="1">
    <location>
        <begin position="1"/>
        <end position="139"/>
    </location>
</feature>
<dbReference type="GO" id="GO:0016491">
    <property type="term" value="F:oxidoreductase activity"/>
    <property type="evidence" value="ECO:0007669"/>
    <property type="project" value="UniProtKB-KW"/>
</dbReference>
<dbReference type="EMBL" id="JBHSQI010000002">
    <property type="protein sequence ID" value="MFC6152663.1"/>
    <property type="molecule type" value="Genomic_DNA"/>
</dbReference>
<name>A0ABW1QTP2_9ACTN</name>
<reference evidence="3" key="1">
    <citation type="journal article" date="2019" name="Int. J. Syst. Evol. Microbiol.">
        <title>The Global Catalogue of Microorganisms (GCM) 10K type strain sequencing project: providing services to taxonomists for standard genome sequencing and annotation.</title>
        <authorList>
            <consortium name="The Broad Institute Genomics Platform"/>
            <consortium name="The Broad Institute Genome Sequencing Center for Infectious Disease"/>
            <person name="Wu L."/>
            <person name="Ma J."/>
        </authorList>
    </citation>
    <scope>NUCLEOTIDE SEQUENCE [LARGE SCALE GENOMIC DNA]</scope>
    <source>
        <strain evidence="3">DFY28</strain>
    </source>
</reference>
<dbReference type="EC" id="1.-.-.-" evidence="2"/>
<gene>
    <name evidence="2" type="ORF">ACFPWU_03155</name>
</gene>
<dbReference type="InterPro" id="IPR050712">
    <property type="entry name" value="NAD(P)H-dep_reductase"/>
</dbReference>
<dbReference type="Proteomes" id="UP001596098">
    <property type="component" value="Unassembled WGS sequence"/>
</dbReference>
<keyword evidence="2" id="KW-0560">Oxidoreductase</keyword>
<dbReference type="SUPFAM" id="SSF52218">
    <property type="entry name" value="Flavoproteins"/>
    <property type="match status" value="1"/>
</dbReference>
<evidence type="ECO:0000313" key="2">
    <source>
        <dbReference type="EMBL" id="MFC6152663.1"/>
    </source>
</evidence>
<evidence type="ECO:0000313" key="3">
    <source>
        <dbReference type="Proteomes" id="UP001596098"/>
    </source>
</evidence>
<organism evidence="2 3">
    <name type="scientific">Nocardioides yefusunii</name>
    <dbReference type="NCBI Taxonomy" id="2500546"/>
    <lineage>
        <taxon>Bacteria</taxon>
        <taxon>Bacillati</taxon>
        <taxon>Actinomycetota</taxon>
        <taxon>Actinomycetes</taxon>
        <taxon>Propionibacteriales</taxon>
        <taxon>Nocardioidaceae</taxon>
        <taxon>Nocardioides</taxon>
    </lineage>
</organism>
<dbReference type="PANTHER" id="PTHR30543:SF21">
    <property type="entry name" value="NAD(P)H-DEPENDENT FMN REDUCTASE LOT6"/>
    <property type="match status" value="1"/>
</dbReference>
<sequence>MRIAVVVGSIREGRRGRGVGDWVIAQAADRDPEYVLVDLVDHPLTMRYEQKLDKTYDEPSTQAWSDLIDSFDGYVFVTPEYNRSVPAPLKNAVDLLFSEWGDKGLAFVSYGGVGGARSVEHWRTIAATLSLHTVSAAVHAGLRTDFDENGFAPQAFRAKELGKVLDALESLTERLRS</sequence>
<dbReference type="InterPro" id="IPR005025">
    <property type="entry name" value="FMN_Rdtase-like_dom"/>
</dbReference>
<proteinExistence type="predicted"/>
<protein>
    <submittedName>
        <fullName evidence="2">NADPH-dependent FMN reductase</fullName>
        <ecNumber evidence="2">1.-.-.-</ecNumber>
    </submittedName>
</protein>
<keyword evidence="3" id="KW-1185">Reference proteome</keyword>
<dbReference type="Pfam" id="PF03358">
    <property type="entry name" value="FMN_red"/>
    <property type="match status" value="1"/>
</dbReference>
<dbReference type="RefSeq" id="WP_128219678.1">
    <property type="nucleotide sequence ID" value="NZ_CP034929.1"/>
</dbReference>
<comment type="caution">
    <text evidence="2">The sequence shown here is derived from an EMBL/GenBank/DDBJ whole genome shotgun (WGS) entry which is preliminary data.</text>
</comment>
<dbReference type="PANTHER" id="PTHR30543">
    <property type="entry name" value="CHROMATE REDUCTASE"/>
    <property type="match status" value="1"/>
</dbReference>
<dbReference type="Gene3D" id="3.40.50.360">
    <property type="match status" value="1"/>
</dbReference>
<evidence type="ECO:0000259" key="1">
    <source>
        <dbReference type="Pfam" id="PF03358"/>
    </source>
</evidence>